<dbReference type="Gene3D" id="2.30.29.30">
    <property type="entry name" value="Pleckstrin-homology domain (PH domain)/Phosphotyrosine-binding domain (PTB)"/>
    <property type="match status" value="1"/>
</dbReference>
<dbReference type="PANTHER" id="PTHR14336:SF15">
    <property type="entry name" value="DUAL ADAPTER FOR PHOSPHOTYROSINE AND 3-PHOSPHOTYROSINE AND 3-PHOSPHOINOSITIDE"/>
    <property type="match status" value="1"/>
</dbReference>
<dbReference type="InterPro" id="IPR011993">
    <property type="entry name" value="PH-like_dom_sf"/>
</dbReference>
<proteinExistence type="predicted"/>
<dbReference type="InterPro" id="IPR001849">
    <property type="entry name" value="PH_domain"/>
</dbReference>
<dbReference type="AlphaFoldDB" id="A0A8J4PNK6"/>
<organism evidence="3 4">
    <name type="scientific">Polysphondylium violaceum</name>
    <dbReference type="NCBI Taxonomy" id="133409"/>
    <lineage>
        <taxon>Eukaryota</taxon>
        <taxon>Amoebozoa</taxon>
        <taxon>Evosea</taxon>
        <taxon>Eumycetozoa</taxon>
        <taxon>Dictyostelia</taxon>
        <taxon>Dictyosteliales</taxon>
        <taxon>Dictyosteliaceae</taxon>
        <taxon>Polysphondylium</taxon>
    </lineage>
</organism>
<dbReference type="PANTHER" id="PTHR14336">
    <property type="entry name" value="TANDEM PH DOMAIN CONTAINING PROTEIN"/>
    <property type="match status" value="1"/>
</dbReference>
<evidence type="ECO:0000259" key="2">
    <source>
        <dbReference type="PROSITE" id="PS50003"/>
    </source>
</evidence>
<evidence type="ECO:0000313" key="4">
    <source>
        <dbReference type="Proteomes" id="UP000695562"/>
    </source>
</evidence>
<dbReference type="InterPro" id="IPR051707">
    <property type="entry name" value="PI-Interact_SigTrans_Reg"/>
</dbReference>
<dbReference type="SMART" id="SM00233">
    <property type="entry name" value="PH"/>
    <property type="match status" value="1"/>
</dbReference>
<evidence type="ECO:0000256" key="1">
    <source>
        <dbReference type="SAM" id="MobiDB-lite"/>
    </source>
</evidence>
<comment type="caution">
    <text evidence="3">The sequence shown here is derived from an EMBL/GenBank/DDBJ whole genome shotgun (WGS) entry which is preliminary data.</text>
</comment>
<feature type="compositionally biased region" description="Pro residues" evidence="1">
    <location>
        <begin position="179"/>
        <end position="189"/>
    </location>
</feature>
<dbReference type="OrthoDB" id="185175at2759"/>
<name>A0A8J4PNK6_9MYCE</name>
<keyword evidence="4" id="KW-1185">Reference proteome</keyword>
<dbReference type="Proteomes" id="UP000695562">
    <property type="component" value="Unassembled WGS sequence"/>
</dbReference>
<reference evidence="3" key="1">
    <citation type="submission" date="2020-01" db="EMBL/GenBank/DDBJ databases">
        <title>Development of genomics and gene disruption for Polysphondylium violaceum indicates a role for the polyketide synthase stlB in stalk morphogenesis.</title>
        <authorList>
            <person name="Narita B."/>
            <person name="Kawabe Y."/>
            <person name="Kin K."/>
            <person name="Saito T."/>
            <person name="Gibbs R."/>
            <person name="Kuspa A."/>
            <person name="Muzny D."/>
            <person name="Queller D."/>
            <person name="Richards S."/>
            <person name="Strassman J."/>
            <person name="Sucgang R."/>
            <person name="Worley K."/>
            <person name="Schaap P."/>
        </authorList>
    </citation>
    <scope>NUCLEOTIDE SEQUENCE</scope>
    <source>
        <strain evidence="3">QSvi11</strain>
    </source>
</reference>
<protein>
    <recommendedName>
        <fullName evidence="2">PH domain-containing protein</fullName>
    </recommendedName>
</protein>
<dbReference type="Gene3D" id="1.25.40.10">
    <property type="entry name" value="Tetratricopeptide repeat domain"/>
    <property type="match status" value="1"/>
</dbReference>
<feature type="compositionally biased region" description="Low complexity" evidence="1">
    <location>
        <begin position="192"/>
        <end position="207"/>
    </location>
</feature>
<dbReference type="FunFam" id="2.30.29.30:FF:000286">
    <property type="entry name" value="PH-protein kinase domain containing protein"/>
    <property type="match status" value="1"/>
</dbReference>
<dbReference type="Pfam" id="PF00169">
    <property type="entry name" value="PH"/>
    <property type="match status" value="1"/>
</dbReference>
<dbReference type="SUPFAM" id="SSF50729">
    <property type="entry name" value="PH domain-like"/>
    <property type="match status" value="1"/>
</dbReference>
<gene>
    <name evidence="3" type="ORF">CYY_008144</name>
</gene>
<dbReference type="InterPro" id="IPR011990">
    <property type="entry name" value="TPR-like_helical_dom_sf"/>
</dbReference>
<dbReference type="GO" id="GO:0005547">
    <property type="term" value="F:phosphatidylinositol-3,4,5-trisphosphate binding"/>
    <property type="evidence" value="ECO:0007669"/>
    <property type="project" value="UniProtKB-ARBA"/>
</dbReference>
<sequence>MAEIFITKTIETNQRFQKQGKTKEEYQDSITQVIRTCLEDHSIEKVNSLKKLLPTIDQVVVSESPVCGYLMYILADSCRKSNLYKDSIDFANKSLKIREVLYGDDSNEVCICLDLLSQSLIENNQFEEASRVFIRSFQGKAVGGYTMFQQLSTDTFKFISQIQEQNQPNYSLNKQVAPPKSPNILPMPPSVSSISSGAQSQSSTISASTSSSSISSLASGASSNINSNSILHQQQTTTQIPPSSLNQIIITTLYRLVEILQKLLVESNRQGLNEKSLALKKVIVQLIMEEARYYTEESKHQEATDTYISILTLLNHSGQKEERVAFELAILSLVKIDKYEEIKANIELFIGMAIKCFKVPSIELASVLWFCGRILEDQSDKSSPTKLCDLVDALRYYLCTFKISREIGGVNIGEESTAVAQKKIREKIETILFNNRPLRPEDVVKLVDAMIRMTTTDFLLNGLKSQNWLLKYVYPDFMAEDALREKFETLPSKSGYLSKMGGLMKDWKTRWFSLERDVLSYYKYNNDPKPQSELQILEIKSIEIISTKEKKFKPYVHCFQLVHPKHNLILAADNEDIMKEWVSVLNRAKQYWEDWSNITLSLN</sequence>
<feature type="domain" description="PH" evidence="2">
    <location>
        <begin position="490"/>
        <end position="590"/>
    </location>
</feature>
<accession>A0A8J4PNK6</accession>
<dbReference type="PROSITE" id="PS50003">
    <property type="entry name" value="PH_DOMAIN"/>
    <property type="match status" value="1"/>
</dbReference>
<dbReference type="EMBL" id="AJWJ01000478">
    <property type="protein sequence ID" value="KAF2070539.1"/>
    <property type="molecule type" value="Genomic_DNA"/>
</dbReference>
<feature type="region of interest" description="Disordered" evidence="1">
    <location>
        <begin position="169"/>
        <end position="207"/>
    </location>
</feature>
<evidence type="ECO:0000313" key="3">
    <source>
        <dbReference type="EMBL" id="KAF2070539.1"/>
    </source>
</evidence>